<name>K0Q5Y4_9HYPH</name>
<organism evidence="2 3">
    <name type="scientific">Rhizobium mesoamericanum STM3625</name>
    <dbReference type="NCBI Taxonomy" id="1211777"/>
    <lineage>
        <taxon>Bacteria</taxon>
        <taxon>Pseudomonadati</taxon>
        <taxon>Pseudomonadota</taxon>
        <taxon>Alphaproteobacteria</taxon>
        <taxon>Hyphomicrobiales</taxon>
        <taxon>Rhizobiaceae</taxon>
        <taxon>Rhizobium/Agrobacterium group</taxon>
        <taxon>Rhizobium</taxon>
    </lineage>
</organism>
<evidence type="ECO:0000313" key="2">
    <source>
        <dbReference type="EMBL" id="CCM78969.1"/>
    </source>
</evidence>
<comment type="caution">
    <text evidence="2">The sequence shown here is derived from an EMBL/GenBank/DDBJ whole genome shotgun (WGS) entry which is preliminary data.</text>
</comment>
<feature type="compositionally biased region" description="Basic and acidic residues" evidence="1">
    <location>
        <begin position="42"/>
        <end position="51"/>
    </location>
</feature>
<evidence type="ECO:0000256" key="1">
    <source>
        <dbReference type="SAM" id="MobiDB-lite"/>
    </source>
</evidence>
<dbReference type="Proteomes" id="UP000009319">
    <property type="component" value="Unassembled WGS sequence"/>
</dbReference>
<dbReference type="EMBL" id="CANI01000041">
    <property type="protein sequence ID" value="CCM78969.1"/>
    <property type="molecule type" value="Genomic_DNA"/>
</dbReference>
<keyword evidence="3" id="KW-1185">Reference proteome</keyword>
<proteinExistence type="predicted"/>
<dbReference type="STRING" id="1211777.BN77_p10206"/>
<feature type="region of interest" description="Disordered" evidence="1">
    <location>
        <begin position="22"/>
        <end position="51"/>
    </location>
</feature>
<accession>K0Q5Y4</accession>
<evidence type="ECO:0000313" key="3">
    <source>
        <dbReference type="Proteomes" id="UP000009319"/>
    </source>
</evidence>
<dbReference type="HOGENOM" id="CLU_1979785_0_0_5"/>
<dbReference type="AlphaFoldDB" id="K0Q5Y4"/>
<protein>
    <submittedName>
        <fullName evidence="2">Uncharacterized protein</fullName>
    </submittedName>
</protein>
<sequence length="126" mass="14369">MKEYRIGNLWLGSIVSGSPFKGRLTTDHGRRASTQAGMSATPRREATSDKTVEKFSTRWLGGGINAHFPKIIFNHFSQHEGISENPMSVSPQALWDQFRWAQVERLSQTVTLLDQETQKWHRDVTL</sequence>
<gene>
    <name evidence="2" type="ORF">BN77_p10206</name>
</gene>
<reference evidence="2 3" key="1">
    <citation type="journal article" date="2013" name="Genome Announc.">
        <title>Draft Genome Sequence of Rhizobium mesoamericanum STM3625, a Nitrogen-Fixing Symbiont of Mimosa pudica Isolated in French Guiana (South America).</title>
        <authorList>
            <person name="Moulin L."/>
            <person name="Mornico D."/>
            <person name="Melkonian R."/>
            <person name="Klonowska A."/>
        </authorList>
    </citation>
    <scope>NUCLEOTIDE SEQUENCE [LARGE SCALE GENOMIC DNA]</scope>
    <source>
        <strain evidence="2 3">STM3625</strain>
    </source>
</reference>